<evidence type="ECO:0000256" key="4">
    <source>
        <dbReference type="ARBA" id="ARBA00023163"/>
    </source>
</evidence>
<dbReference type="RefSeq" id="WP_098735436.1">
    <property type="nucleotide sequence ID" value="NZ_PDKW01000038.1"/>
</dbReference>
<reference evidence="7" key="1">
    <citation type="submission" date="2017-10" db="EMBL/GenBank/DDBJ databases">
        <authorList>
            <person name="Kravchenko I.K."/>
            <person name="Grouzdev D.S."/>
        </authorList>
    </citation>
    <scope>NUCLEOTIDE SEQUENCE [LARGE SCALE GENOMIC DNA]</scope>
    <source>
        <strain evidence="7">B2</strain>
    </source>
</reference>
<dbReference type="Pfam" id="PF00126">
    <property type="entry name" value="HTH_1"/>
    <property type="match status" value="1"/>
</dbReference>
<dbReference type="PANTHER" id="PTHR30126:SF77">
    <property type="entry name" value="TRANSCRIPTIONAL REGULATORY PROTEIN"/>
    <property type="match status" value="1"/>
</dbReference>
<dbReference type="EMBL" id="PDKW01000038">
    <property type="protein sequence ID" value="PGH58609.1"/>
    <property type="molecule type" value="Genomic_DNA"/>
</dbReference>
<evidence type="ECO:0000259" key="5">
    <source>
        <dbReference type="PROSITE" id="PS50931"/>
    </source>
</evidence>
<dbReference type="Proteomes" id="UP000225379">
    <property type="component" value="Unassembled WGS sequence"/>
</dbReference>
<dbReference type="PROSITE" id="PS50931">
    <property type="entry name" value="HTH_LYSR"/>
    <property type="match status" value="1"/>
</dbReference>
<dbReference type="GO" id="GO:0003700">
    <property type="term" value="F:DNA-binding transcription factor activity"/>
    <property type="evidence" value="ECO:0007669"/>
    <property type="project" value="InterPro"/>
</dbReference>
<dbReference type="Gene3D" id="3.40.190.290">
    <property type="match status" value="1"/>
</dbReference>
<keyword evidence="4" id="KW-0804">Transcription</keyword>
<dbReference type="InterPro" id="IPR005119">
    <property type="entry name" value="LysR_subst-bd"/>
</dbReference>
<comment type="caution">
    <text evidence="6">The sequence shown here is derived from an EMBL/GenBank/DDBJ whole genome shotgun (WGS) entry which is preliminary data.</text>
</comment>
<dbReference type="OrthoDB" id="9791253at2"/>
<evidence type="ECO:0000313" key="6">
    <source>
        <dbReference type="EMBL" id="PGH58609.1"/>
    </source>
</evidence>
<evidence type="ECO:0000256" key="1">
    <source>
        <dbReference type="ARBA" id="ARBA00009437"/>
    </source>
</evidence>
<dbReference type="InterPro" id="IPR036388">
    <property type="entry name" value="WH-like_DNA-bd_sf"/>
</dbReference>
<protein>
    <recommendedName>
        <fullName evidence="5">HTH lysR-type domain-containing protein</fullName>
    </recommendedName>
</protein>
<evidence type="ECO:0000313" key="7">
    <source>
        <dbReference type="Proteomes" id="UP000225379"/>
    </source>
</evidence>
<name>A0A2B8BLK1_9PROT</name>
<keyword evidence="7" id="KW-1185">Reference proteome</keyword>
<dbReference type="InterPro" id="IPR036390">
    <property type="entry name" value="WH_DNA-bd_sf"/>
</dbReference>
<sequence length="298" mass="31990">MRITVAQLEAFFWTAQLGSAQRAAEHLNLAQPTLSLRLKDLRDALGSDVFERTGRGLRLTPEGRLLLPRVSAIMTELRAIGGQDESRTVAGRVRVGLAEGFAVTCLSPLLAGLQEDHPALQPDWVVSTSTTLESALLRDALDVAVLLNPIGDEQLHLQPLGAQPTSWVVPKSWGQTGPLTPRDLWSQPVFSNPPPSAMHRQISGWFATAGLFPSRLSTCTSVAVIAELVAGGVGAGLLPIPMAQRFLALGQVGLVASDPPVENGRLFICYRTGVNDPKVAAVARSIAQVMRRIDYVDL</sequence>
<dbReference type="InterPro" id="IPR000847">
    <property type="entry name" value="LysR_HTH_N"/>
</dbReference>
<dbReference type="SUPFAM" id="SSF46785">
    <property type="entry name" value="Winged helix' DNA-binding domain"/>
    <property type="match status" value="1"/>
</dbReference>
<gene>
    <name evidence="6" type="ORF">CRT60_05575</name>
</gene>
<proteinExistence type="inferred from homology"/>
<dbReference type="SUPFAM" id="SSF53850">
    <property type="entry name" value="Periplasmic binding protein-like II"/>
    <property type="match status" value="1"/>
</dbReference>
<feature type="domain" description="HTH lysR-type" evidence="5">
    <location>
        <begin position="3"/>
        <end position="60"/>
    </location>
</feature>
<dbReference type="PRINTS" id="PR00039">
    <property type="entry name" value="HTHLYSR"/>
</dbReference>
<dbReference type="AlphaFoldDB" id="A0A2B8BLK1"/>
<organism evidence="6 7">
    <name type="scientific">Azospirillum palustre</name>
    <dbReference type="NCBI Taxonomy" id="2044885"/>
    <lineage>
        <taxon>Bacteria</taxon>
        <taxon>Pseudomonadati</taxon>
        <taxon>Pseudomonadota</taxon>
        <taxon>Alphaproteobacteria</taxon>
        <taxon>Rhodospirillales</taxon>
        <taxon>Azospirillaceae</taxon>
        <taxon>Azospirillum</taxon>
    </lineage>
</organism>
<dbReference type="Gene3D" id="1.10.10.10">
    <property type="entry name" value="Winged helix-like DNA-binding domain superfamily/Winged helix DNA-binding domain"/>
    <property type="match status" value="1"/>
</dbReference>
<keyword evidence="3" id="KW-0238">DNA-binding</keyword>
<keyword evidence="2" id="KW-0805">Transcription regulation</keyword>
<evidence type="ECO:0000256" key="2">
    <source>
        <dbReference type="ARBA" id="ARBA00023015"/>
    </source>
</evidence>
<dbReference type="PANTHER" id="PTHR30126">
    <property type="entry name" value="HTH-TYPE TRANSCRIPTIONAL REGULATOR"/>
    <property type="match status" value="1"/>
</dbReference>
<comment type="similarity">
    <text evidence="1">Belongs to the LysR transcriptional regulatory family.</text>
</comment>
<evidence type="ECO:0000256" key="3">
    <source>
        <dbReference type="ARBA" id="ARBA00023125"/>
    </source>
</evidence>
<dbReference type="Pfam" id="PF03466">
    <property type="entry name" value="LysR_substrate"/>
    <property type="match status" value="1"/>
</dbReference>
<accession>A0A2B8BLK1</accession>
<dbReference type="GO" id="GO:0000976">
    <property type="term" value="F:transcription cis-regulatory region binding"/>
    <property type="evidence" value="ECO:0007669"/>
    <property type="project" value="TreeGrafter"/>
</dbReference>
<dbReference type="CDD" id="cd05466">
    <property type="entry name" value="PBP2_LTTR_substrate"/>
    <property type="match status" value="1"/>
</dbReference>